<evidence type="ECO:0000313" key="2">
    <source>
        <dbReference type="Proteomes" id="UP001057402"/>
    </source>
</evidence>
<evidence type="ECO:0000313" key="1">
    <source>
        <dbReference type="EMBL" id="KAI4374033.1"/>
    </source>
</evidence>
<name>A0ACB9R687_9MYRT</name>
<organism evidence="1 2">
    <name type="scientific">Melastoma candidum</name>
    <dbReference type="NCBI Taxonomy" id="119954"/>
    <lineage>
        <taxon>Eukaryota</taxon>
        <taxon>Viridiplantae</taxon>
        <taxon>Streptophyta</taxon>
        <taxon>Embryophyta</taxon>
        <taxon>Tracheophyta</taxon>
        <taxon>Spermatophyta</taxon>
        <taxon>Magnoliopsida</taxon>
        <taxon>eudicotyledons</taxon>
        <taxon>Gunneridae</taxon>
        <taxon>Pentapetalae</taxon>
        <taxon>rosids</taxon>
        <taxon>malvids</taxon>
        <taxon>Myrtales</taxon>
        <taxon>Melastomataceae</taxon>
        <taxon>Melastomatoideae</taxon>
        <taxon>Melastomateae</taxon>
        <taxon>Melastoma</taxon>
    </lineage>
</organism>
<dbReference type="Proteomes" id="UP001057402">
    <property type="component" value="Chromosome 4"/>
</dbReference>
<reference evidence="2" key="1">
    <citation type="journal article" date="2023" name="Front. Plant Sci.">
        <title>Chromosomal-level genome assembly of Melastoma candidum provides insights into trichome evolution.</title>
        <authorList>
            <person name="Zhong Y."/>
            <person name="Wu W."/>
            <person name="Sun C."/>
            <person name="Zou P."/>
            <person name="Liu Y."/>
            <person name="Dai S."/>
            <person name="Zhou R."/>
        </authorList>
    </citation>
    <scope>NUCLEOTIDE SEQUENCE [LARGE SCALE GENOMIC DNA]</scope>
</reference>
<accession>A0ACB9R687</accession>
<gene>
    <name evidence="1" type="ORF">MLD38_012079</name>
</gene>
<comment type="caution">
    <text evidence="1">The sequence shown here is derived from an EMBL/GenBank/DDBJ whole genome shotgun (WGS) entry which is preliminary data.</text>
</comment>
<proteinExistence type="predicted"/>
<protein>
    <submittedName>
        <fullName evidence="1">Uncharacterized protein</fullName>
    </submittedName>
</protein>
<keyword evidence="2" id="KW-1185">Reference proteome</keyword>
<dbReference type="EMBL" id="CM042883">
    <property type="protein sequence ID" value="KAI4374033.1"/>
    <property type="molecule type" value="Genomic_DNA"/>
</dbReference>
<sequence>MTCPPNSVRYNSTLCACRPGYFANATAGGCVLFGANTTISANSGVDDYTTSFPLSFFSFDSIRRFTQSQAVFLEATAVLLLSWMVFCLFLRFKKVGDGRNVWFQIRWWISRLDVCFSTRHWLDDQRVVRKRKTELGGALSIACWILFTGLFSALLYQVITRRTIEVHNVKAANAPELVTFNNDMEFNITTISSMSCSNLLSPNSIVTGTPGFLDYRAASLSNFANFSCQNTSEGPTITFKCNNCQLTQDIFYISWQFVDLPNSPAVAVGFRFEFSASNHNRKKYVTSLGGTVRNTSIADDSPVTFRGTDPNILKFNLIPNLYHNLDDLRLIQPLFHEFLPGSYIRDATQLQASLESSNGLINTTLYINFLSAYIVEINKQNILGPVSFLADLGGLYCISIGIFYYLMVQFEYRVKKLRNEDLVLRRVRSRMKAQAHWDKLRKYVMYTWGCPKMDDSFNWTKNDTEFGGCMMHTRRTGSHSAGGSLRKKPIRKDLISLSQKLSVPSLENTTAPFVQMQGVKNHAACPVTNLQSRGQLHPSTCSDHISSPVHPSSFTDNILIPPPPSLELKSSSDMTMADVQKSLMRLYNYNVLLREKLVSMQSSIHQVAKDSLSSLHQD</sequence>